<name>A0A518CPN3_9PLAN</name>
<gene>
    <name evidence="1" type="ORF">Pla110_28910</name>
</gene>
<dbReference type="EMBL" id="CP036281">
    <property type="protein sequence ID" value="QDU81154.1"/>
    <property type="molecule type" value="Genomic_DNA"/>
</dbReference>
<reference evidence="1 2" key="1">
    <citation type="submission" date="2019-02" db="EMBL/GenBank/DDBJ databases">
        <title>Deep-cultivation of Planctomycetes and their phenomic and genomic characterization uncovers novel biology.</title>
        <authorList>
            <person name="Wiegand S."/>
            <person name="Jogler M."/>
            <person name="Boedeker C."/>
            <person name="Pinto D."/>
            <person name="Vollmers J."/>
            <person name="Rivas-Marin E."/>
            <person name="Kohn T."/>
            <person name="Peeters S.H."/>
            <person name="Heuer A."/>
            <person name="Rast P."/>
            <person name="Oberbeckmann S."/>
            <person name="Bunk B."/>
            <person name="Jeske O."/>
            <person name="Meyerdierks A."/>
            <person name="Storesund J.E."/>
            <person name="Kallscheuer N."/>
            <person name="Luecker S."/>
            <person name="Lage O.M."/>
            <person name="Pohl T."/>
            <person name="Merkel B.J."/>
            <person name="Hornburger P."/>
            <person name="Mueller R.-W."/>
            <person name="Bruemmer F."/>
            <person name="Labrenz M."/>
            <person name="Spormann A.M."/>
            <person name="Op den Camp H."/>
            <person name="Overmann J."/>
            <person name="Amann R."/>
            <person name="Jetten M.S.M."/>
            <person name="Mascher T."/>
            <person name="Medema M.H."/>
            <person name="Devos D.P."/>
            <person name="Kaster A.-K."/>
            <person name="Ovreas L."/>
            <person name="Rohde M."/>
            <person name="Galperin M.Y."/>
            <person name="Jogler C."/>
        </authorList>
    </citation>
    <scope>NUCLEOTIDE SEQUENCE [LARGE SCALE GENOMIC DNA]</scope>
    <source>
        <strain evidence="1 2">Pla110</strain>
    </source>
</reference>
<keyword evidence="2" id="KW-1185">Reference proteome</keyword>
<protein>
    <submittedName>
        <fullName evidence="1">Uncharacterized protein</fullName>
    </submittedName>
</protein>
<evidence type="ECO:0000313" key="2">
    <source>
        <dbReference type="Proteomes" id="UP000317178"/>
    </source>
</evidence>
<evidence type="ECO:0000313" key="1">
    <source>
        <dbReference type="EMBL" id="QDU81154.1"/>
    </source>
</evidence>
<sequence>MVKYRDKGVSYREGMFPIPLYAGKFLSGNGKPVFKRVCSNSLVLSAMPPGWAVRQGTKQEDLQNLLTYSGKALFPIFGAVYLPVPMNEVKSIASNVIIGNTGGTGLSQSTSERRI</sequence>
<proteinExistence type="predicted"/>
<dbReference type="KEGG" id="plon:Pla110_28910"/>
<dbReference type="AlphaFoldDB" id="A0A518CPN3"/>
<organism evidence="1 2">
    <name type="scientific">Polystyrenella longa</name>
    <dbReference type="NCBI Taxonomy" id="2528007"/>
    <lineage>
        <taxon>Bacteria</taxon>
        <taxon>Pseudomonadati</taxon>
        <taxon>Planctomycetota</taxon>
        <taxon>Planctomycetia</taxon>
        <taxon>Planctomycetales</taxon>
        <taxon>Planctomycetaceae</taxon>
        <taxon>Polystyrenella</taxon>
    </lineage>
</organism>
<accession>A0A518CPN3</accession>
<dbReference type="Proteomes" id="UP000317178">
    <property type="component" value="Chromosome"/>
</dbReference>